<evidence type="ECO:0000256" key="2">
    <source>
        <dbReference type="SAM" id="MobiDB-lite"/>
    </source>
</evidence>
<feature type="chain" id="PRO_5045581374" evidence="3">
    <location>
        <begin position="31"/>
        <end position="741"/>
    </location>
</feature>
<organism evidence="5 6">
    <name type="scientific">Bhargavaea beijingensis</name>
    <dbReference type="NCBI Taxonomy" id="426756"/>
    <lineage>
        <taxon>Bacteria</taxon>
        <taxon>Bacillati</taxon>
        <taxon>Bacillota</taxon>
        <taxon>Bacilli</taxon>
        <taxon>Bacillales</taxon>
        <taxon>Caryophanaceae</taxon>
        <taxon>Bhargavaea</taxon>
    </lineage>
</organism>
<dbReference type="Pfam" id="PF01520">
    <property type="entry name" value="Amidase_3"/>
    <property type="match status" value="1"/>
</dbReference>
<keyword evidence="1" id="KW-0378">Hydrolase</keyword>
<dbReference type="PANTHER" id="PTHR30404">
    <property type="entry name" value="N-ACETYLMURAMOYL-L-ALANINE AMIDASE"/>
    <property type="match status" value="1"/>
</dbReference>
<dbReference type="EMBL" id="RWGW01000005">
    <property type="protein sequence ID" value="RSK35616.1"/>
    <property type="molecule type" value="Genomic_DNA"/>
</dbReference>
<name>A0ABX9ZFP5_9BACL</name>
<evidence type="ECO:0000256" key="3">
    <source>
        <dbReference type="SAM" id="SignalP"/>
    </source>
</evidence>
<keyword evidence="3" id="KW-0732">Signal</keyword>
<feature type="domain" description="MurNAc-LAA" evidence="4">
    <location>
        <begin position="627"/>
        <end position="738"/>
    </location>
</feature>
<dbReference type="SMART" id="SM00646">
    <property type="entry name" value="Ami_3"/>
    <property type="match status" value="1"/>
</dbReference>
<evidence type="ECO:0000313" key="6">
    <source>
        <dbReference type="Proteomes" id="UP000272481"/>
    </source>
</evidence>
<proteinExistence type="predicted"/>
<dbReference type="Proteomes" id="UP000272481">
    <property type="component" value="Unassembled WGS sequence"/>
</dbReference>
<evidence type="ECO:0000313" key="5">
    <source>
        <dbReference type="EMBL" id="RSK35616.1"/>
    </source>
</evidence>
<dbReference type="CDD" id="cd02696">
    <property type="entry name" value="MurNAc-LAA"/>
    <property type="match status" value="1"/>
</dbReference>
<dbReference type="InterPro" id="IPR050695">
    <property type="entry name" value="N-acetylmuramoyl_amidase_3"/>
</dbReference>
<protein>
    <submittedName>
        <fullName evidence="5">N-acetylmuramoyl-L-alanine amidase</fullName>
    </submittedName>
</protein>
<dbReference type="Gene3D" id="2.30.30.40">
    <property type="entry name" value="SH3 Domains"/>
    <property type="match status" value="3"/>
</dbReference>
<reference evidence="5 6" key="1">
    <citation type="submission" date="2018-12" db="EMBL/GenBank/DDBJ databases">
        <title>Comparitive functional genomics of dry heat resistant strains isolated from the viking spacecraft.</title>
        <authorList>
            <person name="Seuylemezian A."/>
            <person name="Vaishampayan P."/>
        </authorList>
    </citation>
    <scope>NUCLEOTIDE SEQUENCE [LARGE SCALE GENOMIC DNA]</scope>
    <source>
        <strain evidence="5 6">M6-11</strain>
    </source>
</reference>
<comment type="caution">
    <text evidence="5">The sequence shown here is derived from an EMBL/GenBank/DDBJ whole genome shotgun (WGS) entry which is preliminary data.</text>
</comment>
<gene>
    <name evidence="5" type="ORF">EJA12_03315</name>
</gene>
<dbReference type="SUPFAM" id="SSF53187">
    <property type="entry name" value="Zn-dependent exopeptidases"/>
    <property type="match status" value="1"/>
</dbReference>
<feature type="signal peptide" evidence="3">
    <location>
        <begin position="1"/>
        <end position="30"/>
    </location>
</feature>
<accession>A0ABX9ZFP5</accession>
<evidence type="ECO:0000259" key="4">
    <source>
        <dbReference type="SMART" id="SM00646"/>
    </source>
</evidence>
<feature type="region of interest" description="Disordered" evidence="2">
    <location>
        <begin position="125"/>
        <end position="202"/>
    </location>
</feature>
<evidence type="ECO:0000256" key="1">
    <source>
        <dbReference type="ARBA" id="ARBA00022801"/>
    </source>
</evidence>
<dbReference type="Gene3D" id="3.40.630.40">
    <property type="entry name" value="Zn-dependent exopeptidases"/>
    <property type="match status" value="1"/>
</dbReference>
<dbReference type="InterPro" id="IPR002508">
    <property type="entry name" value="MurNAc-LAA_cat"/>
</dbReference>
<feature type="compositionally biased region" description="Basic and acidic residues" evidence="2">
    <location>
        <begin position="183"/>
        <end position="193"/>
    </location>
</feature>
<keyword evidence="6" id="KW-1185">Reference proteome</keyword>
<sequence>MKRGKMKKKVALIVSVLMLAMSFRMPGIHAENLTEPDPGQHLLYAYITSAKAGDNFVPYYSDADSQEEIGELKAGEKVAVLEIGDRRSNVQVLQEDGAINKQQLSEPVLVFVATEFLEMIEEENLPETEEAAPEDPPVNPDSATDGMEDAEVPGGDLAETKEKPEPVEEQAAPETTEVQAKSDPVDENQKESGETANPEPATSMMSVQNEATASHPALYGLALKSPTRVYDRQNPSAVLKSYGQGTILKFTQADGEWYAATVYIAGQAKDGLIAKKDVDLLVGDSSGSGYAAKQTVHVYSGPDTGSAVLKSYPLNQRLAYRTLSENWHSATVYVSGEKKKGYIRKADVSGEKVEGLPLKGIALKSPTHVFSSQDLDSKKLKSYGEGKILSYRSTSGDWYGATVYVNGKAMSGFIHKSHVANITERPTPLRGVAKKQPTPVYSSASLSAPSLKTYSAGTVLKYETFAGDWYKATVYVSGKARTGYIHRSHVIHAANPQIRIQGAAAKSKVPVYSRASRNSTSLKSYSFGHKLTYYSFIPGWYEATVYVNGKARKGYIHESDVLSLQGKKVVLDAGHGGHDPGGVALGLVEKEIVLDTALRAERLLKNAGAHVIMTRKTDIFLELSERAAIANSSGADLFISIHANKFNGDAKGVETFWYGKYEKQRSIHLANALQDQLVARMGMSYRRVAEGNFHVIRETKIPSSLIEIGFIDHPQDSAKLAQAIYRERAAEAILLGIGDYF</sequence>
<dbReference type="PANTHER" id="PTHR30404:SF0">
    <property type="entry name" value="N-ACETYLMURAMOYL-L-ALANINE AMIDASE AMIC"/>
    <property type="match status" value="1"/>
</dbReference>